<evidence type="ECO:0000256" key="2">
    <source>
        <dbReference type="ARBA" id="ARBA00023008"/>
    </source>
</evidence>
<dbReference type="Proteomes" id="UP000298009">
    <property type="component" value="Unassembled WGS sequence"/>
</dbReference>
<dbReference type="GO" id="GO:0046872">
    <property type="term" value="F:metal ion binding"/>
    <property type="evidence" value="ECO:0007669"/>
    <property type="project" value="UniProtKB-KW"/>
</dbReference>
<dbReference type="InterPro" id="IPR013766">
    <property type="entry name" value="Thioredoxin_domain"/>
</dbReference>
<sequence>MRLLIGFILCFVILLCKPSSFLQNQDNEKFATNFQLIDTNQNPFRFYEDTQSKSLVVLFFGYSHCPDICLTTLNKFSSLSDNLPEEILEKIQFVYVSIDPKNDDPLTLKNYMMEFSKKIIALTGDAAEIKKIANDYELVLLDNPKFGKVKGEGKILHSTNIYLIQKNHKIIKTLPHQIGLETLKQEILEIVN</sequence>
<dbReference type="PANTHER" id="PTHR12151:SF25">
    <property type="entry name" value="LINALOOL DEHYDRATASE_ISOMERASE DOMAIN-CONTAINING PROTEIN"/>
    <property type="match status" value="1"/>
</dbReference>
<evidence type="ECO:0000259" key="5">
    <source>
        <dbReference type="PROSITE" id="PS51352"/>
    </source>
</evidence>
<dbReference type="Gene3D" id="3.40.30.10">
    <property type="entry name" value="Glutaredoxin"/>
    <property type="match status" value="1"/>
</dbReference>
<reference evidence="6" key="1">
    <citation type="journal article" date="2019" name="PLoS Negl. Trop. Dis.">
        <title>Revisiting the worldwide diversity of Leptospira species in the environment.</title>
        <authorList>
            <person name="Vincent A.T."/>
            <person name="Schiettekatte O."/>
            <person name="Bourhy P."/>
            <person name="Veyrier F.J."/>
            <person name="Picardeau M."/>
        </authorList>
    </citation>
    <scope>NUCLEOTIDE SEQUENCE [LARGE SCALE GENOMIC DNA]</scope>
    <source>
        <strain evidence="6">201800287</strain>
    </source>
</reference>
<name>A0A4R9I923_9LEPT</name>
<keyword evidence="4" id="KW-1015">Disulfide bond</keyword>
<evidence type="ECO:0000256" key="1">
    <source>
        <dbReference type="ARBA" id="ARBA00010996"/>
    </source>
</evidence>
<dbReference type="EMBL" id="RQFK01000026">
    <property type="protein sequence ID" value="TGK82276.1"/>
    <property type="molecule type" value="Genomic_DNA"/>
</dbReference>
<feature type="disulfide bond" description="Redox-active" evidence="4">
    <location>
        <begin position="65"/>
        <end position="69"/>
    </location>
</feature>
<keyword evidence="7" id="KW-1185">Reference proteome</keyword>
<organism evidence="6 7">
    <name type="scientific">Leptospira noumeaensis</name>
    <dbReference type="NCBI Taxonomy" id="2484964"/>
    <lineage>
        <taxon>Bacteria</taxon>
        <taxon>Pseudomonadati</taxon>
        <taxon>Spirochaetota</taxon>
        <taxon>Spirochaetia</taxon>
        <taxon>Leptospirales</taxon>
        <taxon>Leptospiraceae</taxon>
        <taxon>Leptospira</taxon>
    </lineage>
</organism>
<dbReference type="CDD" id="cd02968">
    <property type="entry name" value="SCO"/>
    <property type="match status" value="1"/>
</dbReference>
<evidence type="ECO:0000256" key="4">
    <source>
        <dbReference type="PIRSR" id="PIRSR603782-2"/>
    </source>
</evidence>
<feature type="binding site" evidence="3">
    <location>
        <position position="157"/>
    </location>
    <ligand>
        <name>Cu cation</name>
        <dbReference type="ChEBI" id="CHEBI:23378"/>
    </ligand>
</feature>
<dbReference type="RefSeq" id="WP_135602105.1">
    <property type="nucleotide sequence ID" value="NZ_RQFK01000026.1"/>
</dbReference>
<proteinExistence type="inferred from homology"/>
<gene>
    <name evidence="6" type="ORF">EHQ24_13510</name>
</gene>
<dbReference type="SUPFAM" id="SSF52833">
    <property type="entry name" value="Thioredoxin-like"/>
    <property type="match status" value="1"/>
</dbReference>
<feature type="binding site" evidence="3">
    <location>
        <position position="69"/>
    </location>
    <ligand>
        <name>Cu cation</name>
        <dbReference type="ChEBI" id="CHEBI:23378"/>
    </ligand>
</feature>
<dbReference type="InterPro" id="IPR036249">
    <property type="entry name" value="Thioredoxin-like_sf"/>
</dbReference>
<dbReference type="InterPro" id="IPR003782">
    <property type="entry name" value="SCO1/SenC"/>
</dbReference>
<dbReference type="AlphaFoldDB" id="A0A4R9I923"/>
<dbReference type="OrthoDB" id="9811998at2"/>
<evidence type="ECO:0000256" key="3">
    <source>
        <dbReference type="PIRSR" id="PIRSR603782-1"/>
    </source>
</evidence>
<comment type="caution">
    <text evidence="6">The sequence shown here is derived from an EMBL/GenBank/DDBJ whole genome shotgun (WGS) entry which is preliminary data.</text>
</comment>
<evidence type="ECO:0000313" key="7">
    <source>
        <dbReference type="Proteomes" id="UP000298009"/>
    </source>
</evidence>
<accession>A0A4R9I923</accession>
<feature type="binding site" evidence="3">
    <location>
        <position position="65"/>
    </location>
    <ligand>
        <name>Cu cation</name>
        <dbReference type="ChEBI" id="CHEBI:23378"/>
    </ligand>
</feature>
<keyword evidence="3" id="KW-0479">Metal-binding</keyword>
<dbReference type="PANTHER" id="PTHR12151">
    <property type="entry name" value="ELECTRON TRANSPORT PROTIN SCO1/SENC FAMILY MEMBER"/>
    <property type="match status" value="1"/>
</dbReference>
<feature type="domain" description="Thioredoxin" evidence="5">
    <location>
        <begin position="25"/>
        <end position="192"/>
    </location>
</feature>
<keyword evidence="2 3" id="KW-0186">Copper</keyword>
<dbReference type="PROSITE" id="PS51352">
    <property type="entry name" value="THIOREDOXIN_2"/>
    <property type="match status" value="1"/>
</dbReference>
<evidence type="ECO:0000313" key="6">
    <source>
        <dbReference type="EMBL" id="TGK82276.1"/>
    </source>
</evidence>
<dbReference type="Pfam" id="PF02630">
    <property type="entry name" value="SCO1-SenC"/>
    <property type="match status" value="1"/>
</dbReference>
<comment type="similarity">
    <text evidence="1">Belongs to the SCO1/2 family.</text>
</comment>
<protein>
    <submittedName>
        <fullName evidence="6">SCO family protein</fullName>
    </submittedName>
</protein>